<dbReference type="EMBL" id="FWXF01000008">
    <property type="protein sequence ID" value="SMC23547.1"/>
    <property type="molecule type" value="Genomic_DNA"/>
</dbReference>
<keyword evidence="1" id="KW-0597">Phosphoprotein</keyword>
<dbReference type="Proteomes" id="UP000192783">
    <property type="component" value="Unassembled WGS sequence"/>
</dbReference>
<dbReference type="RefSeq" id="WP_084057500.1">
    <property type="nucleotide sequence ID" value="NZ_FWXF01000008.1"/>
</dbReference>
<dbReference type="AlphaFoldDB" id="A0A1W1XI90"/>
<dbReference type="PANTHER" id="PTHR43547">
    <property type="entry name" value="TWO-COMPONENT HISTIDINE KINASE"/>
    <property type="match status" value="1"/>
</dbReference>
<dbReference type="OrthoDB" id="5469178at2"/>
<proteinExistence type="predicted"/>
<evidence type="ECO:0000313" key="3">
    <source>
        <dbReference type="EMBL" id="SMC23547.1"/>
    </source>
</evidence>
<dbReference type="InterPro" id="IPR005467">
    <property type="entry name" value="His_kinase_dom"/>
</dbReference>
<keyword evidence="4" id="KW-1185">Reference proteome</keyword>
<feature type="domain" description="Histidine kinase" evidence="2">
    <location>
        <begin position="296"/>
        <end position="456"/>
    </location>
</feature>
<dbReference type="InterPro" id="IPR036890">
    <property type="entry name" value="HATPase_C_sf"/>
</dbReference>
<dbReference type="InterPro" id="IPR003594">
    <property type="entry name" value="HATPase_dom"/>
</dbReference>
<gene>
    <name evidence="3" type="ORF">SAMN02746041_01754</name>
</gene>
<name>A0A1W1XI90_9BACT</name>
<evidence type="ECO:0000259" key="2">
    <source>
        <dbReference type="PROSITE" id="PS50109"/>
    </source>
</evidence>
<dbReference type="PANTHER" id="PTHR43547:SF2">
    <property type="entry name" value="HYBRID SIGNAL TRANSDUCTION HISTIDINE KINASE C"/>
    <property type="match status" value="1"/>
</dbReference>
<accession>A0A1W1XI90</accession>
<reference evidence="3 4" key="1">
    <citation type="submission" date="2017-04" db="EMBL/GenBank/DDBJ databases">
        <authorList>
            <person name="Afonso C.L."/>
            <person name="Miller P.J."/>
            <person name="Scott M.A."/>
            <person name="Spackman E."/>
            <person name="Goraichik I."/>
            <person name="Dimitrov K.M."/>
            <person name="Suarez D.L."/>
            <person name="Swayne D.E."/>
        </authorList>
    </citation>
    <scope>NUCLEOTIDE SEQUENCE [LARGE SCALE GENOMIC DNA]</scope>
    <source>
        <strain evidence="3 4">DSM 13146</strain>
    </source>
</reference>
<evidence type="ECO:0000256" key="1">
    <source>
        <dbReference type="ARBA" id="ARBA00022553"/>
    </source>
</evidence>
<keyword evidence="3" id="KW-0808">Transferase</keyword>
<organism evidence="3 4">
    <name type="scientific">Desulfacinum hydrothermale DSM 13146</name>
    <dbReference type="NCBI Taxonomy" id="1121390"/>
    <lineage>
        <taxon>Bacteria</taxon>
        <taxon>Pseudomonadati</taxon>
        <taxon>Thermodesulfobacteriota</taxon>
        <taxon>Syntrophobacteria</taxon>
        <taxon>Syntrophobacterales</taxon>
        <taxon>Syntrophobacteraceae</taxon>
        <taxon>Desulfacinum</taxon>
    </lineage>
</organism>
<dbReference type="SUPFAM" id="SSF55874">
    <property type="entry name" value="ATPase domain of HSP90 chaperone/DNA topoisomerase II/histidine kinase"/>
    <property type="match status" value="1"/>
</dbReference>
<dbReference type="SMART" id="SM00387">
    <property type="entry name" value="HATPase_c"/>
    <property type="match status" value="1"/>
</dbReference>
<protein>
    <submittedName>
        <fullName evidence="3">Histidine kinase-, DNA gyrase B-, and HSP90-like ATPase</fullName>
    </submittedName>
</protein>
<dbReference type="STRING" id="1121390.SAMN02746041_01754"/>
<keyword evidence="3" id="KW-0418">Kinase</keyword>
<dbReference type="Gene3D" id="3.30.565.10">
    <property type="entry name" value="Histidine kinase-like ATPase, C-terminal domain"/>
    <property type="match status" value="1"/>
</dbReference>
<sequence length="464" mass="54379">MSKDTLQEIERRVREKKAAYQRYNFERLQEEAFATFFDLAQEYTSLENLYLICVAVPKEFFDLDSRLYVHNRKSGRLELVATSRDGLVTSSEDRIDFSLPIPDRIQETQDSVLFPIRGNRALTQWLPFSAHGDVLGLFQVFPKEKVDEKGRFFLEKLANRIGYNLHQKLLIQQNLDHIKFINQLVADIEHNVISPNLYYRLFIRRLNRSLQGYQDVRERLRDLILFTQTQDEELCRELCEIYHMLATVTESLEEECRALQKHYEHTSLFLETLLRRDHFEKGTYVLRKQPCNFKTEIIEPLVERYRPIFEKNGITVDNRLEEIPDEEVILFVDKGLISQVFDNLFSNAVKYARPVQDSRGQSVKLISYNRKILKNHFSEGIHGVRFNIFTTGEPLDAEDAQRLFLEGYRGSNVGQERGTGHGLHFVKNVVEIHGGQVGCEPKKYGNEFYFILPLKEETPLEDLS</sequence>
<dbReference type="GO" id="GO:0000155">
    <property type="term" value="F:phosphorelay sensor kinase activity"/>
    <property type="evidence" value="ECO:0007669"/>
    <property type="project" value="TreeGrafter"/>
</dbReference>
<dbReference type="PROSITE" id="PS50109">
    <property type="entry name" value="HIS_KIN"/>
    <property type="match status" value="1"/>
</dbReference>
<dbReference type="Pfam" id="PF02518">
    <property type="entry name" value="HATPase_c"/>
    <property type="match status" value="1"/>
</dbReference>
<evidence type="ECO:0000313" key="4">
    <source>
        <dbReference type="Proteomes" id="UP000192783"/>
    </source>
</evidence>